<feature type="transmembrane region" description="Helical" evidence="1">
    <location>
        <begin position="186"/>
        <end position="208"/>
    </location>
</feature>
<name>A0A366HRB0_9BACT</name>
<proteinExistence type="predicted"/>
<dbReference type="AlphaFoldDB" id="A0A366HRB0"/>
<accession>A0A366HRB0</accession>
<sequence length="217" mass="22801">MPHPQANPALPVSSFPRAVLFPVFVISGVSALIYQLVWQRMLLMIYGSNSESVAMVVAAFLMGLGIGSLLGGWISQNERLPLVLFFSAAELGVGLYGLCSVALFQWVGGITVGVGSLMTGMLAFALVFLPTLLMGSTLPLLVAQQVRTTGDVGDSVSWLYFVNTLGAALGAFLAALWLLRVTGLGGAVKVAAGLNLLVSVFVLVTWMLRRRAAGGLS</sequence>
<evidence type="ECO:0000313" key="3">
    <source>
        <dbReference type="Proteomes" id="UP000253426"/>
    </source>
</evidence>
<feature type="transmembrane region" description="Helical" evidence="1">
    <location>
        <begin position="20"/>
        <end position="41"/>
    </location>
</feature>
<evidence type="ECO:0000256" key="1">
    <source>
        <dbReference type="SAM" id="Phobius"/>
    </source>
</evidence>
<protein>
    <recommendedName>
        <fullName evidence="4">Spermidine synthase</fullName>
    </recommendedName>
</protein>
<organism evidence="2 3">
    <name type="scientific">Roseimicrobium gellanilyticum</name>
    <dbReference type="NCBI Taxonomy" id="748857"/>
    <lineage>
        <taxon>Bacteria</taxon>
        <taxon>Pseudomonadati</taxon>
        <taxon>Verrucomicrobiota</taxon>
        <taxon>Verrucomicrobiia</taxon>
        <taxon>Verrucomicrobiales</taxon>
        <taxon>Verrucomicrobiaceae</taxon>
        <taxon>Roseimicrobium</taxon>
    </lineage>
</organism>
<evidence type="ECO:0000313" key="2">
    <source>
        <dbReference type="EMBL" id="RBP46192.1"/>
    </source>
</evidence>
<keyword evidence="3" id="KW-1185">Reference proteome</keyword>
<reference evidence="2 3" key="1">
    <citation type="submission" date="2018-06" db="EMBL/GenBank/DDBJ databases">
        <title>Genomic Encyclopedia of Type Strains, Phase IV (KMG-IV): sequencing the most valuable type-strain genomes for metagenomic binning, comparative biology and taxonomic classification.</title>
        <authorList>
            <person name="Goeker M."/>
        </authorList>
    </citation>
    <scope>NUCLEOTIDE SEQUENCE [LARGE SCALE GENOMIC DNA]</scope>
    <source>
        <strain evidence="2 3">DSM 25532</strain>
    </source>
</reference>
<keyword evidence="1" id="KW-0472">Membrane</keyword>
<dbReference type="EMBL" id="QNRR01000002">
    <property type="protein sequence ID" value="RBP46192.1"/>
    <property type="molecule type" value="Genomic_DNA"/>
</dbReference>
<dbReference type="RefSeq" id="WP_113957723.1">
    <property type="nucleotide sequence ID" value="NZ_QNRR01000002.1"/>
</dbReference>
<feature type="transmembrane region" description="Helical" evidence="1">
    <location>
        <begin position="116"/>
        <end position="138"/>
    </location>
</feature>
<feature type="transmembrane region" description="Helical" evidence="1">
    <location>
        <begin position="80"/>
        <end position="104"/>
    </location>
</feature>
<dbReference type="OrthoDB" id="9793120at2"/>
<dbReference type="Proteomes" id="UP000253426">
    <property type="component" value="Unassembled WGS sequence"/>
</dbReference>
<feature type="transmembrane region" description="Helical" evidence="1">
    <location>
        <begin position="53"/>
        <end position="74"/>
    </location>
</feature>
<evidence type="ECO:0008006" key="4">
    <source>
        <dbReference type="Google" id="ProtNLM"/>
    </source>
</evidence>
<comment type="caution">
    <text evidence="2">The sequence shown here is derived from an EMBL/GenBank/DDBJ whole genome shotgun (WGS) entry which is preliminary data.</text>
</comment>
<dbReference type="InterPro" id="IPR036259">
    <property type="entry name" value="MFS_trans_sf"/>
</dbReference>
<dbReference type="SUPFAM" id="SSF103473">
    <property type="entry name" value="MFS general substrate transporter"/>
    <property type="match status" value="1"/>
</dbReference>
<keyword evidence="1" id="KW-0812">Transmembrane</keyword>
<feature type="transmembrane region" description="Helical" evidence="1">
    <location>
        <begin position="158"/>
        <end position="179"/>
    </location>
</feature>
<keyword evidence="1" id="KW-1133">Transmembrane helix</keyword>
<gene>
    <name evidence="2" type="ORF">DES53_102578</name>
</gene>